<gene>
    <name evidence="1" type="ORF">Vadar_031275</name>
</gene>
<accession>A0ACB7YID2</accession>
<proteinExistence type="predicted"/>
<reference evidence="1 2" key="1">
    <citation type="journal article" date="2021" name="Hortic Res">
        <title>High-quality reference genome and annotation aids understanding of berry development for evergreen blueberry (Vaccinium darrowii).</title>
        <authorList>
            <person name="Yu J."/>
            <person name="Hulse-Kemp A.M."/>
            <person name="Babiker E."/>
            <person name="Staton M."/>
        </authorList>
    </citation>
    <scope>NUCLEOTIDE SEQUENCE [LARGE SCALE GENOMIC DNA]</scope>
    <source>
        <strain evidence="2">cv. NJ 8807/NJ 8810</strain>
        <tissue evidence="1">Young leaf</tissue>
    </source>
</reference>
<organism evidence="1 2">
    <name type="scientific">Vaccinium darrowii</name>
    <dbReference type="NCBI Taxonomy" id="229202"/>
    <lineage>
        <taxon>Eukaryota</taxon>
        <taxon>Viridiplantae</taxon>
        <taxon>Streptophyta</taxon>
        <taxon>Embryophyta</taxon>
        <taxon>Tracheophyta</taxon>
        <taxon>Spermatophyta</taxon>
        <taxon>Magnoliopsida</taxon>
        <taxon>eudicotyledons</taxon>
        <taxon>Gunneridae</taxon>
        <taxon>Pentapetalae</taxon>
        <taxon>asterids</taxon>
        <taxon>Ericales</taxon>
        <taxon>Ericaceae</taxon>
        <taxon>Vaccinioideae</taxon>
        <taxon>Vaccinieae</taxon>
        <taxon>Vaccinium</taxon>
    </lineage>
</organism>
<evidence type="ECO:0000313" key="1">
    <source>
        <dbReference type="EMBL" id="KAH7852942.1"/>
    </source>
</evidence>
<sequence>MGLQKRIHVGQRELLDPQLRRKHTGVDIFRMRVASGHENGLVGQQSRRRVVHTGNGGRRRALKPRLYFSSPGRGVKLGESAK</sequence>
<evidence type="ECO:0000313" key="2">
    <source>
        <dbReference type="Proteomes" id="UP000828048"/>
    </source>
</evidence>
<dbReference type="EMBL" id="CM037158">
    <property type="protein sequence ID" value="KAH7852942.1"/>
    <property type="molecule type" value="Genomic_DNA"/>
</dbReference>
<dbReference type="Proteomes" id="UP000828048">
    <property type="component" value="Chromosome 8"/>
</dbReference>
<keyword evidence="2" id="KW-1185">Reference proteome</keyword>
<protein>
    <submittedName>
        <fullName evidence="1">Uncharacterized protein</fullName>
    </submittedName>
</protein>
<name>A0ACB7YID2_9ERIC</name>
<comment type="caution">
    <text evidence="1">The sequence shown here is derived from an EMBL/GenBank/DDBJ whole genome shotgun (WGS) entry which is preliminary data.</text>
</comment>